<feature type="modified residue" description="4-aspartylphosphate" evidence="1">
    <location>
        <position position="54"/>
    </location>
</feature>
<keyword evidence="1" id="KW-0597">Phosphoprotein</keyword>
<dbReference type="EMBL" id="FWXI01000017">
    <property type="protein sequence ID" value="SMC99192.1"/>
    <property type="molecule type" value="Genomic_DNA"/>
</dbReference>
<dbReference type="InterPro" id="IPR007492">
    <property type="entry name" value="LytTR_DNA-bd_dom"/>
</dbReference>
<dbReference type="GO" id="GO:0000156">
    <property type="term" value="F:phosphorelay response regulator activity"/>
    <property type="evidence" value="ECO:0007669"/>
    <property type="project" value="InterPro"/>
</dbReference>
<dbReference type="PANTHER" id="PTHR37299:SF1">
    <property type="entry name" value="STAGE 0 SPORULATION PROTEIN A HOMOLOG"/>
    <property type="match status" value="1"/>
</dbReference>
<dbReference type="RefSeq" id="WP_084577197.1">
    <property type="nucleotide sequence ID" value="NZ_CP155572.1"/>
</dbReference>
<dbReference type="STRING" id="112901.SAMN04488500_11726"/>
<keyword evidence="5" id="KW-1185">Reference proteome</keyword>
<dbReference type="SUPFAM" id="SSF52172">
    <property type="entry name" value="CheY-like"/>
    <property type="match status" value="1"/>
</dbReference>
<evidence type="ECO:0000259" key="2">
    <source>
        <dbReference type="PROSITE" id="PS50110"/>
    </source>
</evidence>
<sequence length="255" mass="27966">MLKAIIVDDELPARDELKFLLSKLPGITVVGEADNGPAAVGLAAQHRPDVVFLDIQMRGMSGVDTALALRTATPNSLIVFATAYDEYAIKAFEVGAIDYLLKPFDGERVAAAAERLQKYYPEDWQAAATRIDQAITTAAKPPVYKLAAEKNGKIVLVNYSDMIYAHTQTGSVTVVAETGEYCYAGTLSELQERLRGTTILRVHKSYLVHMEKVKEVIPWFKGTYWLKLPTPGGNTIEVPVGKGQIKDIKELLGLK</sequence>
<dbReference type="PANTHER" id="PTHR37299">
    <property type="entry name" value="TRANSCRIPTIONAL REGULATOR-RELATED"/>
    <property type="match status" value="1"/>
</dbReference>
<evidence type="ECO:0000256" key="1">
    <source>
        <dbReference type="PROSITE-ProRule" id="PRU00169"/>
    </source>
</evidence>
<dbReference type="CDD" id="cd17532">
    <property type="entry name" value="REC_LytTR_AlgR-like"/>
    <property type="match status" value="1"/>
</dbReference>
<dbReference type="Gene3D" id="2.40.50.1020">
    <property type="entry name" value="LytTr DNA-binding domain"/>
    <property type="match status" value="1"/>
</dbReference>
<evidence type="ECO:0000313" key="5">
    <source>
        <dbReference type="Proteomes" id="UP000192738"/>
    </source>
</evidence>
<dbReference type="SMART" id="SM00448">
    <property type="entry name" value="REC"/>
    <property type="match status" value="1"/>
</dbReference>
<dbReference type="Gene3D" id="3.40.50.2300">
    <property type="match status" value="1"/>
</dbReference>
<protein>
    <submittedName>
        <fullName evidence="4">Two component transcriptional regulator, LytTR family</fullName>
    </submittedName>
</protein>
<dbReference type="Pfam" id="PF04397">
    <property type="entry name" value="LytTR"/>
    <property type="match status" value="1"/>
</dbReference>
<name>A0A1W2DQ92_9FIRM</name>
<accession>A0A1W2DQ92</accession>
<dbReference type="GO" id="GO:0003677">
    <property type="term" value="F:DNA binding"/>
    <property type="evidence" value="ECO:0007669"/>
    <property type="project" value="InterPro"/>
</dbReference>
<evidence type="ECO:0000259" key="3">
    <source>
        <dbReference type="PROSITE" id="PS50930"/>
    </source>
</evidence>
<feature type="domain" description="HTH LytTR-type" evidence="3">
    <location>
        <begin position="146"/>
        <end position="254"/>
    </location>
</feature>
<reference evidence="4 5" key="1">
    <citation type="submission" date="2017-04" db="EMBL/GenBank/DDBJ databases">
        <authorList>
            <person name="Afonso C.L."/>
            <person name="Miller P.J."/>
            <person name="Scott M.A."/>
            <person name="Spackman E."/>
            <person name="Goraichik I."/>
            <person name="Dimitrov K.M."/>
            <person name="Suarez D.L."/>
            <person name="Swayne D.E."/>
        </authorList>
    </citation>
    <scope>NUCLEOTIDE SEQUENCE [LARGE SCALE GENOMIC DNA]</scope>
    <source>
        <strain evidence="4 5">DSM 5090</strain>
    </source>
</reference>
<dbReference type="Pfam" id="PF00072">
    <property type="entry name" value="Response_reg"/>
    <property type="match status" value="1"/>
</dbReference>
<dbReference type="AlphaFoldDB" id="A0A1W2DQ92"/>
<proteinExistence type="predicted"/>
<dbReference type="InterPro" id="IPR001789">
    <property type="entry name" value="Sig_transdc_resp-reg_receiver"/>
</dbReference>
<dbReference type="PROSITE" id="PS50110">
    <property type="entry name" value="RESPONSE_REGULATORY"/>
    <property type="match status" value="1"/>
</dbReference>
<dbReference type="InterPro" id="IPR011006">
    <property type="entry name" value="CheY-like_superfamily"/>
</dbReference>
<dbReference type="SMART" id="SM00850">
    <property type="entry name" value="LytTR"/>
    <property type="match status" value="1"/>
</dbReference>
<gene>
    <name evidence="4" type="ORF">SAMN04488500_11726</name>
</gene>
<evidence type="ECO:0000313" key="4">
    <source>
        <dbReference type="EMBL" id="SMC99192.1"/>
    </source>
</evidence>
<feature type="domain" description="Response regulatory" evidence="2">
    <location>
        <begin position="3"/>
        <end position="117"/>
    </location>
</feature>
<dbReference type="InterPro" id="IPR046947">
    <property type="entry name" value="LytR-like"/>
</dbReference>
<organism evidence="4 5">
    <name type="scientific">Sporomusa malonica</name>
    <dbReference type="NCBI Taxonomy" id="112901"/>
    <lineage>
        <taxon>Bacteria</taxon>
        <taxon>Bacillati</taxon>
        <taxon>Bacillota</taxon>
        <taxon>Negativicutes</taxon>
        <taxon>Selenomonadales</taxon>
        <taxon>Sporomusaceae</taxon>
        <taxon>Sporomusa</taxon>
    </lineage>
</organism>
<dbReference type="Proteomes" id="UP000192738">
    <property type="component" value="Unassembled WGS sequence"/>
</dbReference>
<dbReference type="PROSITE" id="PS50930">
    <property type="entry name" value="HTH_LYTTR"/>
    <property type="match status" value="1"/>
</dbReference>